<protein>
    <submittedName>
        <fullName evidence="1">Uncharacterized protein</fullName>
    </submittedName>
</protein>
<dbReference type="Proteomes" id="UP000694005">
    <property type="component" value="Chromosome A01"/>
</dbReference>
<evidence type="ECO:0000313" key="1">
    <source>
        <dbReference type="EMBL" id="CAG7886021.1"/>
    </source>
</evidence>
<dbReference type="Gramene" id="A01p00970.2_BraZ1">
    <property type="protein sequence ID" value="A01p00970.2_BraZ1.CDS"/>
    <property type="gene ID" value="A01g00970.2_BraZ1"/>
</dbReference>
<dbReference type="Proteomes" id="UP000264353">
    <property type="component" value="Chromosome A1"/>
</dbReference>
<dbReference type="EMBL" id="CM010628">
    <property type="protein sequence ID" value="RID77155.1"/>
    <property type="molecule type" value="Genomic_DNA"/>
</dbReference>
<proteinExistence type="predicted"/>
<dbReference type="AlphaFoldDB" id="A0A398AI23"/>
<sequence length="38" mass="4181">MAAVLLLKYLTAAEVLELPAKKTQKVDYNLQASLFNGD</sequence>
<accession>A0A398AI23</accession>
<dbReference type="EMBL" id="LS974617">
    <property type="protein sequence ID" value="CAG7886021.1"/>
    <property type="molecule type" value="Genomic_DNA"/>
</dbReference>
<name>A0A398AI23_BRACM</name>
<evidence type="ECO:0000313" key="2">
    <source>
        <dbReference type="EMBL" id="RID77155.1"/>
    </source>
</evidence>
<evidence type="ECO:0000313" key="3">
    <source>
        <dbReference type="Proteomes" id="UP000264353"/>
    </source>
</evidence>
<gene>
    <name evidence="1" type="ORF">BRAPAZ1V2_A01P00970.2</name>
    <name evidence="2" type="ORF">BRARA_A00085</name>
</gene>
<reference evidence="2 3" key="1">
    <citation type="submission" date="2018-06" db="EMBL/GenBank/DDBJ databases">
        <title>WGS assembly of Brassica rapa FPsc.</title>
        <authorList>
            <person name="Bowman J."/>
            <person name="Kohchi T."/>
            <person name="Yamato K."/>
            <person name="Jenkins J."/>
            <person name="Shu S."/>
            <person name="Ishizaki K."/>
            <person name="Yamaoka S."/>
            <person name="Nishihama R."/>
            <person name="Nakamura Y."/>
            <person name="Berger F."/>
            <person name="Adam C."/>
            <person name="Aki S."/>
            <person name="Althoff F."/>
            <person name="Araki T."/>
            <person name="Arteaga-Vazquez M."/>
            <person name="Balasubrmanian S."/>
            <person name="Bauer D."/>
            <person name="Boehm C."/>
            <person name="Briginshaw L."/>
            <person name="Caballero-Perez J."/>
            <person name="Catarino B."/>
            <person name="Chen F."/>
            <person name="Chiyoda S."/>
            <person name="Chovatia M."/>
            <person name="Davies K."/>
            <person name="Delmans M."/>
            <person name="Demura T."/>
            <person name="Dierschke T."/>
            <person name="Dolan L."/>
            <person name="Dorantes-Acosta A."/>
            <person name="Eklund D."/>
            <person name="Florent S."/>
            <person name="Flores-Sandoval E."/>
            <person name="Fujiyama A."/>
            <person name="Fukuzawa H."/>
            <person name="Galik B."/>
            <person name="Grimanelli D."/>
            <person name="Grimwood J."/>
            <person name="Grossniklaus U."/>
            <person name="Hamada T."/>
            <person name="Haseloff J."/>
            <person name="Hetherington A."/>
            <person name="Higo A."/>
            <person name="Hirakawa Y."/>
            <person name="Hundley H."/>
            <person name="Ikeda Y."/>
            <person name="Inoue K."/>
            <person name="Inoue S."/>
            <person name="Ishida S."/>
            <person name="Jia Q."/>
            <person name="Kakita M."/>
            <person name="Kanazawa T."/>
            <person name="Kawai Y."/>
            <person name="Kawashima T."/>
            <person name="Kennedy M."/>
            <person name="Kinose K."/>
            <person name="Kinoshita T."/>
            <person name="Kohara Y."/>
            <person name="Koide E."/>
            <person name="Komatsu K."/>
            <person name="Kopischke S."/>
            <person name="Kubo M."/>
            <person name="Kyozuka J."/>
            <person name="Lagercrantz U."/>
            <person name="Lin S."/>
            <person name="Lindquist E."/>
            <person name="Lipzen A."/>
            <person name="Lu C."/>
            <person name="Luna E."/>
            <person name="Martienssen R."/>
            <person name="Minamino N."/>
            <person name="Mizutani M."/>
            <person name="Mizutani M."/>
            <person name="Mochizuki N."/>
            <person name="Monte I."/>
            <person name="Mosher R."/>
            <person name="Nagasaki H."/>
            <person name="Nakagami H."/>
            <person name="Naramoto S."/>
            <person name="Nishitani K."/>
            <person name="Ohtani M."/>
            <person name="Okamoto T."/>
            <person name="Okumura M."/>
            <person name="Phillips J."/>
            <person name="Pollak B."/>
            <person name="Reinders A."/>
            <person name="Roevekamp M."/>
            <person name="Sano R."/>
            <person name="Sawa S."/>
            <person name="Schmid M."/>
            <person name="Shirakawa M."/>
            <person name="Solano R."/>
            <person name="Spunde A."/>
            <person name="Suetsugu N."/>
            <person name="Sugano S."/>
            <person name="Sugiyama A."/>
            <person name="Sun R."/>
            <person name="Suzuki Y."/>
            <person name="Takenaka M."/>
            <person name="Takezawa D."/>
            <person name="Tomogane H."/>
            <person name="Tsuzuki M."/>
            <person name="Ueda T."/>
            <person name="Umeda M."/>
            <person name="Ward J."/>
            <person name="Watanabe Y."/>
            <person name="Yazaki K."/>
            <person name="Yokoyama R."/>
            <person name="Yoshitake Y."/>
            <person name="Yotsui I."/>
            <person name="Zachgo S."/>
            <person name="Schmutz J."/>
        </authorList>
    </citation>
    <scope>NUCLEOTIDE SEQUENCE [LARGE SCALE GENOMIC DNA]</scope>
    <source>
        <strain evidence="3">cv. B-3</strain>
    </source>
</reference>
<organism evidence="2 3">
    <name type="scientific">Brassica campestris</name>
    <name type="common">Field mustard</name>
    <dbReference type="NCBI Taxonomy" id="3711"/>
    <lineage>
        <taxon>Eukaryota</taxon>
        <taxon>Viridiplantae</taxon>
        <taxon>Streptophyta</taxon>
        <taxon>Embryophyta</taxon>
        <taxon>Tracheophyta</taxon>
        <taxon>Spermatophyta</taxon>
        <taxon>Magnoliopsida</taxon>
        <taxon>eudicotyledons</taxon>
        <taxon>Gunneridae</taxon>
        <taxon>Pentapetalae</taxon>
        <taxon>rosids</taxon>
        <taxon>malvids</taxon>
        <taxon>Brassicales</taxon>
        <taxon>Brassicaceae</taxon>
        <taxon>Brassiceae</taxon>
        <taxon>Brassica</taxon>
    </lineage>
</organism>
<evidence type="ECO:0000313" key="4">
    <source>
        <dbReference type="Proteomes" id="UP000694005"/>
    </source>
</evidence>
<reference evidence="1 4" key="2">
    <citation type="submission" date="2021-07" db="EMBL/GenBank/DDBJ databases">
        <authorList>
            <consortium name="Genoscope - CEA"/>
            <person name="William W."/>
        </authorList>
    </citation>
    <scope>NUCLEOTIDE SEQUENCE [LARGE SCALE GENOMIC DNA]</scope>
</reference>